<evidence type="ECO:0000256" key="2">
    <source>
        <dbReference type="ARBA" id="ARBA00022475"/>
    </source>
</evidence>
<dbReference type="GO" id="GO:0005886">
    <property type="term" value="C:plasma membrane"/>
    <property type="evidence" value="ECO:0007669"/>
    <property type="project" value="UniProtKB-SubCell"/>
</dbReference>
<dbReference type="GO" id="GO:0070726">
    <property type="term" value="P:cell wall assembly"/>
    <property type="evidence" value="ECO:0007669"/>
    <property type="project" value="UniProtKB-UniRule"/>
</dbReference>
<feature type="domain" description="Cell envelope-related transcriptional attenuator" evidence="11">
    <location>
        <begin position="93"/>
        <end position="235"/>
    </location>
</feature>
<dbReference type="PANTHER" id="PTHR33392:SF6">
    <property type="entry name" value="POLYISOPRENYL-TEICHOIC ACID--PEPTIDOGLYCAN TEICHOIC ACID TRANSFERASE TAGU"/>
    <property type="match status" value="1"/>
</dbReference>
<name>A0AAC9J083_VIRHA</name>
<dbReference type="Gene3D" id="3.40.630.190">
    <property type="entry name" value="LCP protein"/>
    <property type="match status" value="1"/>
</dbReference>
<evidence type="ECO:0000313" key="12">
    <source>
        <dbReference type="EMBL" id="APC49161.1"/>
    </source>
</evidence>
<proteinExistence type="inferred from homology"/>
<feature type="topological domain" description="Cytoplasmic" evidence="9">
    <location>
        <begin position="1"/>
        <end position="17"/>
    </location>
</feature>
<keyword evidence="7 9" id="KW-0472">Membrane</keyword>
<comment type="subcellular location">
    <subcellularLocation>
        <location evidence="9">Cell membrane</location>
        <topology evidence="9">Single-pass type II membrane protein</topology>
    </subcellularLocation>
</comment>
<evidence type="ECO:0000256" key="10">
    <source>
        <dbReference type="SAM" id="Phobius"/>
    </source>
</evidence>
<keyword evidence="5 9" id="KW-0735">Signal-anchor</keyword>
<dbReference type="AlphaFoldDB" id="A0AAC9J083"/>
<dbReference type="EMBL" id="CP017962">
    <property type="protein sequence ID" value="APC49161.1"/>
    <property type="molecule type" value="Genomic_DNA"/>
</dbReference>
<dbReference type="Proteomes" id="UP000182945">
    <property type="component" value="Chromosome"/>
</dbReference>
<gene>
    <name evidence="9" type="primary">tagU</name>
    <name evidence="12" type="ORF">BME96_13560</name>
</gene>
<keyword evidence="4 9" id="KW-0812">Transmembrane</keyword>
<dbReference type="KEGG" id="vhl:BME96_13560"/>
<evidence type="ECO:0000313" key="13">
    <source>
        <dbReference type="Proteomes" id="UP000182945"/>
    </source>
</evidence>
<evidence type="ECO:0000259" key="11">
    <source>
        <dbReference type="Pfam" id="PF03816"/>
    </source>
</evidence>
<evidence type="ECO:0000256" key="3">
    <source>
        <dbReference type="ARBA" id="ARBA00022679"/>
    </source>
</evidence>
<feature type="transmembrane region" description="Helical" evidence="10">
    <location>
        <begin position="20"/>
        <end position="41"/>
    </location>
</feature>
<dbReference type="PANTHER" id="PTHR33392">
    <property type="entry name" value="POLYISOPRENYL-TEICHOIC ACID--PEPTIDOGLYCAN TEICHOIC ACID TRANSFERASE TAGU"/>
    <property type="match status" value="1"/>
</dbReference>
<accession>A0AAC9J083</accession>
<dbReference type="EC" id="2.7.8.-" evidence="9"/>
<evidence type="ECO:0000256" key="6">
    <source>
        <dbReference type="ARBA" id="ARBA00022989"/>
    </source>
</evidence>
<keyword evidence="2 9" id="KW-1003">Cell membrane</keyword>
<evidence type="ECO:0000256" key="5">
    <source>
        <dbReference type="ARBA" id="ARBA00022968"/>
    </source>
</evidence>
<comment type="similarity">
    <text evidence="1 9">Belongs to the LytR/CpsA/Psr (LCP) family.</text>
</comment>
<feature type="topological domain" description="Extracellular" evidence="9">
    <location>
        <begin position="39"/>
        <end position="316"/>
    </location>
</feature>
<evidence type="ECO:0000256" key="9">
    <source>
        <dbReference type="HAMAP-Rule" id="MF_01140"/>
    </source>
</evidence>
<dbReference type="NCBIfam" id="TIGR00350">
    <property type="entry name" value="lytR_cpsA_psr"/>
    <property type="match status" value="1"/>
</dbReference>
<keyword evidence="8 9" id="KW-0961">Cell wall biogenesis/degradation</keyword>
<dbReference type="Pfam" id="PF03816">
    <property type="entry name" value="LytR_cpsA_psr"/>
    <property type="match status" value="1"/>
</dbReference>
<reference evidence="12 13" key="1">
    <citation type="submission" date="2016-11" db="EMBL/GenBank/DDBJ databases">
        <title>Complete genome sequencing of Virgibacillus halodenitrificans PDB-F2.</title>
        <authorList>
            <person name="Sun Z."/>
            <person name="Zhou Y."/>
            <person name="Li H."/>
        </authorList>
    </citation>
    <scope>NUCLEOTIDE SEQUENCE [LARGE SCALE GENOMIC DNA]</scope>
    <source>
        <strain evidence="12 13">PDB-F2</strain>
    </source>
</reference>
<comment type="pathway">
    <text evidence="9">Cell wall biogenesis.</text>
</comment>
<dbReference type="InterPro" id="IPR050922">
    <property type="entry name" value="LytR/CpsA/Psr_CW_biosynth"/>
</dbReference>
<organism evidence="12 13">
    <name type="scientific">Virgibacillus halodenitrificans</name>
    <name type="common">Bacillus halodenitrificans</name>
    <dbReference type="NCBI Taxonomy" id="1482"/>
    <lineage>
        <taxon>Bacteria</taxon>
        <taxon>Bacillati</taxon>
        <taxon>Bacillota</taxon>
        <taxon>Bacilli</taxon>
        <taxon>Bacillales</taxon>
        <taxon>Bacillaceae</taxon>
        <taxon>Virgibacillus</taxon>
    </lineage>
</organism>
<keyword evidence="3 9" id="KW-0808">Transferase</keyword>
<dbReference type="InterPro" id="IPR023734">
    <property type="entry name" value="TagU"/>
</dbReference>
<dbReference type="HAMAP" id="MF_01140">
    <property type="entry name" value="TagU_transferase"/>
    <property type="match status" value="1"/>
</dbReference>
<evidence type="ECO:0000256" key="4">
    <source>
        <dbReference type="ARBA" id="ARBA00022692"/>
    </source>
</evidence>
<keyword evidence="6 9" id="KW-1133">Transmembrane helix</keyword>
<dbReference type="InterPro" id="IPR004474">
    <property type="entry name" value="LytR_CpsA_psr"/>
</dbReference>
<evidence type="ECO:0000256" key="7">
    <source>
        <dbReference type="ARBA" id="ARBA00023136"/>
    </source>
</evidence>
<protein>
    <recommendedName>
        <fullName evidence="9">Polyisoprenyl-teichoic acid--peptidoglycan teichoic acid transferase TagU</fullName>
        <ecNumber evidence="9">2.7.8.-</ecNumber>
    </recommendedName>
</protein>
<comment type="function">
    <text evidence="9">May catalyze the final step in cell wall teichoic acid biosynthesis, the transfer of the anionic cell wall polymers (APs) from their lipid-linked precursor to the cell wall peptidoglycan (PG).</text>
</comment>
<evidence type="ECO:0000256" key="1">
    <source>
        <dbReference type="ARBA" id="ARBA00006068"/>
    </source>
</evidence>
<evidence type="ECO:0000256" key="8">
    <source>
        <dbReference type="ARBA" id="ARBA00023316"/>
    </source>
</evidence>
<dbReference type="GO" id="GO:0016780">
    <property type="term" value="F:phosphotransferase activity, for other substituted phosphate groups"/>
    <property type="evidence" value="ECO:0007669"/>
    <property type="project" value="UniProtKB-UniRule"/>
</dbReference>
<sequence>MNVESRLDKRKGKKKRKWPFWLAGIIIVFLLIGGGFAYYVWDKLGDTVETMHTPLARDNDPDRQKELDSILKNKKSLNILLLGVDEREGDKGRSDTMILLSLNPKTNSMMMFSIPRDTYVNIPGRGMDKINHAYAFGDVELSIQTVEDAFDLPVHYYAKVNMEGFQQGIDALGGITVKNNQEFSQGGENFTKGTLQLNGEEALKYIRMRKNDPRGDLGRNERQRNVITAAMNKAANFSSITKVGDILEILGGNVQTDMDMDTMQNLFSNYRDVRKTTKTLEIDGSGQKINSIWYYVVPDSEFERIQQEITNHMEAR</sequence>